<evidence type="ECO:0000256" key="3">
    <source>
        <dbReference type="ARBA" id="ARBA00023014"/>
    </source>
</evidence>
<evidence type="ECO:0000256" key="2">
    <source>
        <dbReference type="ARBA" id="ARBA00023004"/>
    </source>
</evidence>
<feature type="domain" description="4Fe-4S ferredoxin-type" evidence="4">
    <location>
        <begin position="72"/>
        <end position="101"/>
    </location>
</feature>
<accession>A0ABS2HDJ9</accession>
<dbReference type="InterPro" id="IPR017900">
    <property type="entry name" value="4Fe4S_Fe_S_CS"/>
</dbReference>
<dbReference type="PROSITE" id="PS51379">
    <property type="entry name" value="4FE4S_FER_2"/>
    <property type="match status" value="4"/>
</dbReference>
<evidence type="ECO:0000256" key="1">
    <source>
        <dbReference type="ARBA" id="ARBA00022723"/>
    </source>
</evidence>
<dbReference type="Proteomes" id="UP000809621">
    <property type="component" value="Unassembled WGS sequence"/>
</dbReference>
<organism evidence="5 6">
    <name type="scientific">Vibrio ulleungensis</name>
    <dbReference type="NCBI Taxonomy" id="2807619"/>
    <lineage>
        <taxon>Bacteria</taxon>
        <taxon>Pseudomonadati</taxon>
        <taxon>Pseudomonadota</taxon>
        <taxon>Gammaproteobacteria</taxon>
        <taxon>Vibrionales</taxon>
        <taxon>Vibrionaceae</taxon>
        <taxon>Vibrio</taxon>
    </lineage>
</organism>
<gene>
    <name evidence="5" type="ORF">JQC93_04490</name>
</gene>
<dbReference type="SUPFAM" id="SSF54862">
    <property type="entry name" value="4Fe-4S ferredoxins"/>
    <property type="match status" value="1"/>
</dbReference>
<dbReference type="PROSITE" id="PS00198">
    <property type="entry name" value="4FE4S_FER_1"/>
    <property type="match status" value="1"/>
</dbReference>
<dbReference type="InterPro" id="IPR017896">
    <property type="entry name" value="4Fe4S_Fe-S-bd"/>
</dbReference>
<keyword evidence="6" id="KW-1185">Reference proteome</keyword>
<keyword evidence="2" id="KW-0408">Iron</keyword>
<evidence type="ECO:0000313" key="5">
    <source>
        <dbReference type="EMBL" id="MBM7035658.1"/>
    </source>
</evidence>
<feature type="domain" description="4Fe-4S ferredoxin-type" evidence="4">
    <location>
        <begin position="106"/>
        <end position="139"/>
    </location>
</feature>
<dbReference type="Gene3D" id="3.30.70.20">
    <property type="match status" value="2"/>
</dbReference>
<dbReference type="Pfam" id="PF00037">
    <property type="entry name" value="Fer4"/>
    <property type="match status" value="1"/>
</dbReference>
<reference evidence="5 6" key="1">
    <citation type="submission" date="2021-02" db="EMBL/GenBank/DDBJ databases">
        <authorList>
            <person name="Park J.-S."/>
        </authorList>
    </citation>
    <scope>NUCLEOTIDE SEQUENCE [LARGE SCALE GENOMIC DNA]</scope>
    <source>
        <strain evidence="5 6">188UL20-2</strain>
    </source>
</reference>
<keyword evidence="1" id="KW-0479">Metal-binding</keyword>
<proteinExistence type="predicted"/>
<protein>
    <submittedName>
        <fullName evidence="5">4Fe-4S binding protein</fullName>
    </submittedName>
</protein>
<dbReference type="RefSeq" id="WP_205157391.1">
    <property type="nucleotide sequence ID" value="NZ_JAFEUM010000001.1"/>
</dbReference>
<comment type="caution">
    <text evidence="5">The sequence shown here is derived from an EMBL/GenBank/DDBJ whole genome shotgun (WGS) entry which is preliminary data.</text>
</comment>
<evidence type="ECO:0000259" key="4">
    <source>
        <dbReference type="PROSITE" id="PS51379"/>
    </source>
</evidence>
<dbReference type="PANTHER" id="PTHR43122:SF1">
    <property type="entry name" value="IRON-SULFUR-BINDING PROTEIN"/>
    <property type="match status" value="1"/>
</dbReference>
<dbReference type="PANTHER" id="PTHR43122">
    <property type="entry name" value="FERREDOXIN SUBUNIT OF PYRUVATE:FLAVODOXIN OXIDOREDUCTASE-RELATED"/>
    <property type="match status" value="1"/>
</dbReference>
<name>A0ABS2HDJ9_9VIBR</name>
<dbReference type="Pfam" id="PF12838">
    <property type="entry name" value="Fer4_7"/>
    <property type="match status" value="1"/>
</dbReference>
<dbReference type="EMBL" id="JAFEUM010000001">
    <property type="protein sequence ID" value="MBM7035658.1"/>
    <property type="molecule type" value="Genomic_DNA"/>
</dbReference>
<evidence type="ECO:0000313" key="6">
    <source>
        <dbReference type="Proteomes" id="UP000809621"/>
    </source>
</evidence>
<sequence length="168" mass="18450">MPNSVNHSRRSLFRKMADPVINADTSEPKTPRQAPRPPKAVDEALFTRLCDGCNVCVEKCPQQIIALENELAVVNVDFEHCTLCGECWKSCHSGALHVSQRSVLDVRPIFGDSCNNYVGLHCADCAQHCPTDAISITDYQKPTLNHSLCNGCGQCKPSCYVSAIEMVL</sequence>
<feature type="domain" description="4Fe-4S ferredoxin-type" evidence="4">
    <location>
        <begin position="36"/>
        <end position="70"/>
    </location>
</feature>
<keyword evidence="3" id="KW-0411">Iron-sulfur</keyword>
<feature type="domain" description="4Fe-4S ferredoxin-type" evidence="4">
    <location>
        <begin position="140"/>
        <end position="168"/>
    </location>
</feature>